<evidence type="ECO:0000256" key="6">
    <source>
        <dbReference type="SAM" id="Coils"/>
    </source>
</evidence>
<dbReference type="Pfam" id="PF13426">
    <property type="entry name" value="PAS_9"/>
    <property type="match status" value="2"/>
</dbReference>
<feature type="domain" description="PAS" evidence="8">
    <location>
        <begin position="436"/>
        <end position="507"/>
    </location>
</feature>
<feature type="domain" description="PAC" evidence="9">
    <location>
        <begin position="504"/>
        <end position="556"/>
    </location>
</feature>
<dbReference type="SMART" id="SM00091">
    <property type="entry name" value="PAS"/>
    <property type="match status" value="5"/>
</dbReference>
<comment type="caution">
    <text evidence="10">The sequence shown here is derived from an EMBL/GenBank/DDBJ whole genome shotgun (WGS) entry which is preliminary data.</text>
</comment>
<dbReference type="Pfam" id="PF13185">
    <property type="entry name" value="GAF_2"/>
    <property type="match status" value="2"/>
</dbReference>
<dbReference type="EC" id="2.7.13.3" evidence="2"/>
<evidence type="ECO:0000256" key="1">
    <source>
        <dbReference type="ARBA" id="ARBA00000085"/>
    </source>
</evidence>
<evidence type="ECO:0000256" key="3">
    <source>
        <dbReference type="ARBA" id="ARBA00022553"/>
    </source>
</evidence>
<dbReference type="SUPFAM" id="SSF55874">
    <property type="entry name" value="ATPase domain of HSP90 chaperone/DNA topoisomerase II/histidine kinase"/>
    <property type="match status" value="1"/>
</dbReference>
<evidence type="ECO:0000259" key="9">
    <source>
        <dbReference type="PROSITE" id="PS50113"/>
    </source>
</evidence>
<gene>
    <name evidence="10" type="ORF">GGP61_002409</name>
</gene>
<evidence type="ECO:0000259" key="7">
    <source>
        <dbReference type="PROSITE" id="PS50109"/>
    </source>
</evidence>
<dbReference type="PRINTS" id="PR00344">
    <property type="entry name" value="BCTRLSENSOR"/>
</dbReference>
<dbReference type="InterPro" id="IPR013656">
    <property type="entry name" value="PAS_4"/>
</dbReference>
<dbReference type="Pfam" id="PF00512">
    <property type="entry name" value="HisKA"/>
    <property type="match status" value="1"/>
</dbReference>
<dbReference type="PROSITE" id="PS50113">
    <property type="entry name" value="PAC"/>
    <property type="match status" value="5"/>
</dbReference>
<feature type="coiled-coil region" evidence="6">
    <location>
        <begin position="1004"/>
        <end position="1034"/>
    </location>
</feature>
<dbReference type="InterPro" id="IPR005467">
    <property type="entry name" value="His_kinase_dom"/>
</dbReference>
<feature type="domain" description="PAS" evidence="8">
    <location>
        <begin position="718"/>
        <end position="763"/>
    </location>
</feature>
<dbReference type="GO" id="GO:0000155">
    <property type="term" value="F:phosphorelay sensor kinase activity"/>
    <property type="evidence" value="ECO:0007669"/>
    <property type="project" value="InterPro"/>
</dbReference>
<dbReference type="Gene3D" id="2.10.70.100">
    <property type="match status" value="1"/>
</dbReference>
<dbReference type="Proteomes" id="UP001155057">
    <property type="component" value="Unassembled WGS sequence"/>
</dbReference>
<dbReference type="InterPro" id="IPR036890">
    <property type="entry name" value="HATPase_C_sf"/>
</dbReference>
<dbReference type="CDD" id="cd00082">
    <property type="entry name" value="HisKA"/>
    <property type="match status" value="1"/>
</dbReference>
<comment type="catalytic activity">
    <reaction evidence="1">
        <text>ATP + protein L-histidine = ADP + protein N-phospho-L-histidine.</text>
        <dbReference type="EC" id="2.7.13.3"/>
    </reaction>
</comment>
<feature type="domain" description="PAC" evidence="9">
    <location>
        <begin position="129"/>
        <end position="183"/>
    </location>
</feature>
<dbReference type="InterPro" id="IPR000014">
    <property type="entry name" value="PAS"/>
</dbReference>
<dbReference type="PANTHER" id="PTHR43304">
    <property type="entry name" value="PHYTOCHROME-LIKE PROTEIN CPH1"/>
    <property type="match status" value="1"/>
</dbReference>
<accession>A0A9X2TJR0</accession>
<dbReference type="SMART" id="SM00388">
    <property type="entry name" value="HisKA"/>
    <property type="match status" value="1"/>
</dbReference>
<feature type="domain" description="PAC" evidence="9">
    <location>
        <begin position="263"/>
        <end position="315"/>
    </location>
</feature>
<keyword evidence="5" id="KW-0418">Kinase</keyword>
<dbReference type="Gene3D" id="3.30.450.20">
    <property type="entry name" value="PAS domain"/>
    <property type="match status" value="5"/>
</dbReference>
<dbReference type="NCBIfam" id="TIGR00229">
    <property type="entry name" value="sensory_box"/>
    <property type="match status" value="5"/>
</dbReference>
<dbReference type="FunFam" id="3.30.565.10:FF:000006">
    <property type="entry name" value="Sensor histidine kinase WalK"/>
    <property type="match status" value="1"/>
</dbReference>
<dbReference type="EMBL" id="JANUAE010000008">
    <property type="protein sequence ID" value="MCS3710789.1"/>
    <property type="molecule type" value="Genomic_DNA"/>
</dbReference>
<dbReference type="InterPro" id="IPR004358">
    <property type="entry name" value="Sig_transdc_His_kin-like_C"/>
</dbReference>
<dbReference type="InterPro" id="IPR035965">
    <property type="entry name" value="PAS-like_dom_sf"/>
</dbReference>
<reference evidence="10" key="1">
    <citation type="submission" date="2022-08" db="EMBL/GenBank/DDBJ databases">
        <title>Genomic Encyclopedia of Type Strains, Phase V (KMG-V): Genome sequencing to study the core and pangenomes of soil and plant-associated prokaryotes.</title>
        <authorList>
            <person name="Whitman W."/>
        </authorList>
    </citation>
    <scope>NUCLEOTIDE SEQUENCE</scope>
    <source>
        <strain evidence="10">SP3049</strain>
    </source>
</reference>
<evidence type="ECO:0000256" key="4">
    <source>
        <dbReference type="ARBA" id="ARBA00022679"/>
    </source>
</evidence>
<dbReference type="InterPro" id="IPR003018">
    <property type="entry name" value="GAF"/>
</dbReference>
<feature type="domain" description="Histidine kinase" evidence="7">
    <location>
        <begin position="1041"/>
        <end position="1263"/>
    </location>
</feature>
<keyword evidence="4" id="KW-0808">Transferase</keyword>
<dbReference type="RefSeq" id="WP_259048589.1">
    <property type="nucleotide sequence ID" value="NZ_JANTZW010000016.1"/>
</dbReference>
<dbReference type="SUPFAM" id="SSF47384">
    <property type="entry name" value="Homodimeric domain of signal transducing histidine kinase"/>
    <property type="match status" value="1"/>
</dbReference>
<dbReference type="CDD" id="cd16922">
    <property type="entry name" value="HATPase_EvgS-ArcB-TorS-like"/>
    <property type="match status" value="1"/>
</dbReference>
<dbReference type="InterPro" id="IPR003594">
    <property type="entry name" value="HATPase_dom"/>
</dbReference>
<name>A0A9X2TJR0_9BACT</name>
<dbReference type="PROSITE" id="PS50109">
    <property type="entry name" value="HIS_KIN"/>
    <property type="match status" value="1"/>
</dbReference>
<keyword evidence="6" id="KW-0175">Coiled coil</keyword>
<dbReference type="InterPro" id="IPR013655">
    <property type="entry name" value="PAS_fold_3"/>
</dbReference>
<dbReference type="Gene3D" id="1.10.287.130">
    <property type="match status" value="1"/>
</dbReference>
<evidence type="ECO:0000256" key="5">
    <source>
        <dbReference type="ARBA" id="ARBA00022777"/>
    </source>
</evidence>
<dbReference type="InterPro" id="IPR003661">
    <property type="entry name" value="HisK_dim/P_dom"/>
</dbReference>
<evidence type="ECO:0000256" key="2">
    <source>
        <dbReference type="ARBA" id="ARBA00012438"/>
    </source>
</evidence>
<dbReference type="SMART" id="SM00086">
    <property type="entry name" value="PAC"/>
    <property type="match status" value="5"/>
</dbReference>
<dbReference type="SMART" id="SM00387">
    <property type="entry name" value="HATPase_c"/>
    <property type="match status" value="1"/>
</dbReference>
<dbReference type="SUPFAM" id="SSF55785">
    <property type="entry name" value="PYP-like sensor domain (PAS domain)"/>
    <property type="match status" value="5"/>
</dbReference>
<dbReference type="CDD" id="cd00130">
    <property type="entry name" value="PAS"/>
    <property type="match status" value="4"/>
</dbReference>
<evidence type="ECO:0000313" key="11">
    <source>
        <dbReference type="Proteomes" id="UP001155057"/>
    </source>
</evidence>
<sequence length="1270" mass="139597">MSVLSPGMLVFGYVLSFLAGAAVCLAGAGLWRRFGAAGAEAAGEQARRTPEADRLRGVSQSLPGIEFQYRVDPGGAGRYRFVGARAEALLGLSPDADDFEEQFLARVPEAYRDRHDHCVRAARSGARPEQVELPFDRPDGERVWLLLTSVLERRPEAGGEALVFNGFMLDITERKEQEHTLRILSEAVEQTTDGVVVTEAPGRDDAGEADGGTIAYVNRAFEEMTGYAEEELIGRTPQLLRGPETDPDVIASLEQALAAQEPWTGETVNYRKDGTRYSARWTTTPMFDEAGALQYWVSIQRDVTEKQERQNDLFERAQEIADVGAWEYDVEADTVRWTENARRMMALPARPSDSLDEALRTCHPDDRPTVRAAVEDAVEEGTPFDLKARLIAPDGERRWVHARGEPQSEDGTVVRVRGTIQDITDRRRRQEALRTSKSQYQTLVDNFPDGAVFLFDEDLTFRTAGGQGLADVGLSTDEVVGRTLHDLFPEDIADRQVEYYRRALDGEKSVLEEQYQGGDYRVQVLPVRDEDGTVIAGMAVSRDVTDEKERERALRGRRDKVEALYETADRLLTARSTDEIATVLVEIIREALGHQGVSVRFAREGVLEVAHVAEATREFMPERPPFDVDGDSAVAEVYRSGDTLTISDLQATEVEDPHDYGALRSVVVVPMGAHGTFAVASPDPGAISEFDIRLIEVLGTYATAVLDRLDRENRLREERDLLDQLLSTSPAAIVLLDEAGNFVRVNERAKEVLGIERSEVTERAFDDPEWGITTVDGRPIPDADLPFRRVLRNQEPVFGYEHAIEWPDGTRRILSVSGAPLQDVEGTAQGALFHLNDITERTEQKQALRRRTEKIEALYEATRRLLRAGSREAVAAEVHGVLQDVFAYPFRHTAFVEAGEIIPKKTTAEGDADLPAPSPQPVDGDTVAARTLKAGEAVVVPDTAALENGIDYGDLRAAAGVPIGRRGVIIAGTSDEGDFDRLNLRLLEVLGGYAALVLERLRREEELRGAKDRAEAARADAEQARDDARKAARLKSAFLANMSHEIRTPLTSIIGFAEVLGAEVGALDASAAGSLEQKAHLIEQGGKRLLDTLEGVLNLSKLEAGQMELDRRPVDLADRARRTAEELKPKATDKGVRLQVETGTGPVRARADEGGVQIVVQNLLSNAIKYTNEGGRVRVRTYREDGAAVLEVEDTGIGMEPEAAKELFEPFRQASEGIGRKYEGSGVGLAVTQKATEEMDGDIEVDTEKGDGSRFVVRLPRAESAADAEA</sequence>
<dbReference type="Gene3D" id="3.30.565.10">
    <property type="entry name" value="Histidine kinase-like ATPase, C-terminal domain"/>
    <property type="match status" value="1"/>
</dbReference>
<keyword evidence="3" id="KW-0597">Phosphoprotein</keyword>
<feature type="domain" description="PAC" evidence="9">
    <location>
        <begin position="798"/>
        <end position="850"/>
    </location>
</feature>
<dbReference type="InterPro" id="IPR036097">
    <property type="entry name" value="HisK_dim/P_sf"/>
</dbReference>
<dbReference type="InterPro" id="IPR052162">
    <property type="entry name" value="Sensor_kinase/Photoreceptor"/>
</dbReference>
<evidence type="ECO:0000313" key="10">
    <source>
        <dbReference type="EMBL" id="MCS3710789.1"/>
    </source>
</evidence>
<dbReference type="Pfam" id="PF08448">
    <property type="entry name" value="PAS_4"/>
    <property type="match status" value="2"/>
</dbReference>
<dbReference type="InterPro" id="IPR000700">
    <property type="entry name" value="PAS-assoc_C"/>
</dbReference>
<proteinExistence type="predicted"/>
<dbReference type="SUPFAM" id="SSF55781">
    <property type="entry name" value="GAF domain-like"/>
    <property type="match status" value="2"/>
</dbReference>
<evidence type="ECO:0000259" key="8">
    <source>
        <dbReference type="PROSITE" id="PS50112"/>
    </source>
</evidence>
<feature type="domain" description="PAS" evidence="8">
    <location>
        <begin position="180"/>
        <end position="260"/>
    </location>
</feature>
<feature type="domain" description="PAC" evidence="9">
    <location>
        <begin position="384"/>
        <end position="435"/>
    </location>
</feature>
<protein>
    <recommendedName>
        <fullName evidence="2">histidine kinase</fullName>
        <ecNumber evidence="2">2.7.13.3</ecNumber>
    </recommendedName>
</protein>
<dbReference type="InterPro" id="IPR001610">
    <property type="entry name" value="PAC"/>
</dbReference>
<dbReference type="AlphaFoldDB" id="A0A9X2TJR0"/>
<dbReference type="Pfam" id="PF08447">
    <property type="entry name" value="PAS_3"/>
    <property type="match status" value="1"/>
</dbReference>
<dbReference type="PANTHER" id="PTHR43304:SF1">
    <property type="entry name" value="PAC DOMAIN-CONTAINING PROTEIN"/>
    <property type="match status" value="1"/>
</dbReference>
<dbReference type="InterPro" id="IPR029016">
    <property type="entry name" value="GAF-like_dom_sf"/>
</dbReference>
<organism evidence="10 11">
    <name type="scientific">Salinibacter ruber</name>
    <dbReference type="NCBI Taxonomy" id="146919"/>
    <lineage>
        <taxon>Bacteria</taxon>
        <taxon>Pseudomonadati</taxon>
        <taxon>Rhodothermota</taxon>
        <taxon>Rhodothermia</taxon>
        <taxon>Rhodothermales</taxon>
        <taxon>Salinibacteraceae</taxon>
        <taxon>Salinibacter</taxon>
    </lineage>
</organism>
<dbReference type="Pfam" id="PF02518">
    <property type="entry name" value="HATPase_c"/>
    <property type="match status" value="1"/>
</dbReference>
<dbReference type="PROSITE" id="PS50112">
    <property type="entry name" value="PAS"/>
    <property type="match status" value="3"/>
</dbReference>
<dbReference type="SMART" id="SM00065">
    <property type="entry name" value="GAF"/>
    <property type="match status" value="2"/>
</dbReference>
<dbReference type="Gene3D" id="3.30.450.40">
    <property type="match status" value="2"/>
</dbReference>